<dbReference type="Pfam" id="PF00001">
    <property type="entry name" value="7tm_1"/>
    <property type="match status" value="1"/>
</dbReference>
<reference evidence="7" key="1">
    <citation type="submission" date="2020-03" db="EMBL/GenBank/DDBJ databases">
        <title>Studies in the Genomics of Life Span.</title>
        <authorList>
            <person name="Glass D."/>
        </authorList>
    </citation>
    <scope>NUCLEOTIDE SEQUENCE</scope>
    <source>
        <strain evidence="7">SUZIE</strain>
        <tissue evidence="7">Muscle</tissue>
    </source>
</reference>
<dbReference type="GO" id="GO:0016020">
    <property type="term" value="C:membrane"/>
    <property type="evidence" value="ECO:0007669"/>
    <property type="project" value="UniProtKB-SubCell"/>
</dbReference>
<protein>
    <submittedName>
        <fullName evidence="7">Olfactory receptor 2T8</fullName>
    </submittedName>
</protein>
<gene>
    <name evidence="7" type="ORF">SUZIE_133860</name>
</gene>
<dbReference type="EMBL" id="JAATJV010253300">
    <property type="protein sequence ID" value="MBZ3875622.1"/>
    <property type="molecule type" value="Genomic_DNA"/>
</dbReference>
<dbReference type="GO" id="GO:0004930">
    <property type="term" value="F:G protein-coupled receptor activity"/>
    <property type="evidence" value="ECO:0007669"/>
    <property type="project" value="InterPro"/>
</dbReference>
<feature type="domain" description="G-protein coupled receptors family 1 profile" evidence="6">
    <location>
        <begin position="9"/>
        <end position="87"/>
    </location>
</feature>
<dbReference type="InterPro" id="IPR000276">
    <property type="entry name" value="GPCR_Rhodpsn"/>
</dbReference>
<accession>A0AA41MPS6</accession>
<keyword evidence="2" id="KW-0812">Transmembrane</keyword>
<keyword evidence="5 7" id="KW-0675">Receptor</keyword>
<evidence type="ECO:0000256" key="3">
    <source>
        <dbReference type="ARBA" id="ARBA00022989"/>
    </source>
</evidence>
<dbReference type="SUPFAM" id="SSF81321">
    <property type="entry name" value="Family A G protein-coupled receptor-like"/>
    <property type="match status" value="1"/>
</dbReference>
<dbReference type="Gene3D" id="1.20.1070.10">
    <property type="entry name" value="Rhodopsin 7-helix transmembrane proteins"/>
    <property type="match status" value="1"/>
</dbReference>
<evidence type="ECO:0000256" key="2">
    <source>
        <dbReference type="ARBA" id="ARBA00022692"/>
    </source>
</evidence>
<keyword evidence="8" id="KW-1185">Reference proteome</keyword>
<organism evidence="7 8">
    <name type="scientific">Sciurus carolinensis</name>
    <name type="common">Eastern gray squirrel</name>
    <dbReference type="NCBI Taxonomy" id="30640"/>
    <lineage>
        <taxon>Eukaryota</taxon>
        <taxon>Metazoa</taxon>
        <taxon>Chordata</taxon>
        <taxon>Craniata</taxon>
        <taxon>Vertebrata</taxon>
        <taxon>Euteleostomi</taxon>
        <taxon>Mammalia</taxon>
        <taxon>Eutheria</taxon>
        <taxon>Euarchontoglires</taxon>
        <taxon>Glires</taxon>
        <taxon>Rodentia</taxon>
        <taxon>Sciuromorpha</taxon>
        <taxon>Sciuridae</taxon>
        <taxon>Sciurinae</taxon>
        <taxon>Sciurini</taxon>
        <taxon>Sciurus</taxon>
    </lineage>
</organism>
<dbReference type="InterPro" id="IPR017452">
    <property type="entry name" value="GPCR_Rhodpsn_7TM"/>
</dbReference>
<dbReference type="PANTHER" id="PTHR26453">
    <property type="entry name" value="OLFACTORY RECEPTOR"/>
    <property type="match status" value="1"/>
</dbReference>
<dbReference type="PROSITE" id="PS50262">
    <property type="entry name" value="G_PROTEIN_RECEP_F1_2"/>
    <property type="match status" value="1"/>
</dbReference>
<comment type="subcellular location">
    <subcellularLocation>
        <location evidence="1">Membrane</location>
        <topology evidence="1">Multi-pass membrane protein</topology>
    </subcellularLocation>
</comment>
<dbReference type="AlphaFoldDB" id="A0AA41MPS6"/>
<keyword evidence="3" id="KW-1133">Transmembrane helix</keyword>
<evidence type="ECO:0000313" key="7">
    <source>
        <dbReference type="EMBL" id="MBZ3875622.1"/>
    </source>
</evidence>
<evidence type="ECO:0000256" key="5">
    <source>
        <dbReference type="ARBA" id="ARBA00023170"/>
    </source>
</evidence>
<evidence type="ECO:0000256" key="4">
    <source>
        <dbReference type="ARBA" id="ARBA00023136"/>
    </source>
</evidence>
<keyword evidence="4" id="KW-0472">Membrane</keyword>
<evidence type="ECO:0000313" key="8">
    <source>
        <dbReference type="Proteomes" id="UP001166674"/>
    </source>
</evidence>
<evidence type="ECO:0000259" key="6">
    <source>
        <dbReference type="PROSITE" id="PS50262"/>
    </source>
</evidence>
<sequence>MTFIASLLGNALMNLLIHTDPRFHTPMYFLLSQLSFMDLMLVSTIIPKIADNYLMNSRSTSPAGCGSQIFLFLTLGREECFLLAAMS</sequence>
<proteinExistence type="predicted"/>
<evidence type="ECO:0000256" key="1">
    <source>
        <dbReference type="ARBA" id="ARBA00004141"/>
    </source>
</evidence>
<comment type="caution">
    <text evidence="7">The sequence shown here is derived from an EMBL/GenBank/DDBJ whole genome shotgun (WGS) entry which is preliminary data.</text>
</comment>
<dbReference type="Proteomes" id="UP001166674">
    <property type="component" value="Unassembled WGS sequence"/>
</dbReference>
<name>A0AA41MPS6_SCICA</name>